<feature type="region of interest" description="Disordered" evidence="1">
    <location>
        <begin position="18"/>
        <end position="67"/>
    </location>
</feature>
<gene>
    <name evidence="2" type="ORF">TCAL_16984</name>
</gene>
<dbReference type="Proteomes" id="UP000318571">
    <property type="component" value="Chromosome 5"/>
</dbReference>
<proteinExistence type="predicted"/>
<accession>A0A553PIG7</accession>
<reference evidence="2 3" key="1">
    <citation type="journal article" date="2018" name="Nat. Ecol. Evol.">
        <title>Genomic signatures of mitonuclear coevolution across populations of Tigriopus californicus.</title>
        <authorList>
            <person name="Barreto F.S."/>
            <person name="Watson E.T."/>
            <person name="Lima T.G."/>
            <person name="Willett C.S."/>
            <person name="Edmands S."/>
            <person name="Li W."/>
            <person name="Burton R.S."/>
        </authorList>
    </citation>
    <scope>NUCLEOTIDE SEQUENCE [LARGE SCALE GENOMIC DNA]</scope>
    <source>
        <strain evidence="2 3">San Diego</strain>
    </source>
</reference>
<feature type="region of interest" description="Disordered" evidence="1">
    <location>
        <begin position="86"/>
        <end position="109"/>
    </location>
</feature>
<keyword evidence="3" id="KW-1185">Reference proteome</keyword>
<evidence type="ECO:0000313" key="2">
    <source>
        <dbReference type="EMBL" id="TRY77465.1"/>
    </source>
</evidence>
<feature type="compositionally biased region" description="Basic and acidic residues" evidence="1">
    <location>
        <begin position="86"/>
        <end position="101"/>
    </location>
</feature>
<evidence type="ECO:0000313" key="3">
    <source>
        <dbReference type="Proteomes" id="UP000318571"/>
    </source>
</evidence>
<dbReference type="AlphaFoldDB" id="A0A553PIG7"/>
<dbReference type="EMBL" id="VCGU01000004">
    <property type="protein sequence ID" value="TRY77465.1"/>
    <property type="molecule type" value="Genomic_DNA"/>
</dbReference>
<name>A0A553PIG7_TIGCA</name>
<sequence length="278" mass="31144">MAYFSLNHRERERNVYNHKHKEEHQHIQDHVGDADDDRTRLSPHETTLDGPQEAQNRSEAPNGGCHKGDLVALVRTTRSALVAEMSHRSQDERHKEHDVRGQDVQVPEGAPSFEDPLTITGSPEPIIPLDVVFGDQGQQHDQKEQTFGDLAVNESIHGDLALLEKPVQDLDPSSTLAKHWYTVNNRKEDKHHHLKQNMDGLRKAALLGPKYIVTGHITGLESVSLAPFLMQELLELLMSHEFFVPVQNGNVKIGVRVTAIGTRLQKGLHLVFGGTPIQ</sequence>
<feature type="compositionally biased region" description="Basic and acidic residues" evidence="1">
    <location>
        <begin position="18"/>
        <end position="47"/>
    </location>
</feature>
<protein>
    <submittedName>
        <fullName evidence="2">Uncharacterized protein</fullName>
    </submittedName>
</protein>
<comment type="caution">
    <text evidence="2">The sequence shown here is derived from an EMBL/GenBank/DDBJ whole genome shotgun (WGS) entry which is preliminary data.</text>
</comment>
<evidence type="ECO:0000256" key="1">
    <source>
        <dbReference type="SAM" id="MobiDB-lite"/>
    </source>
</evidence>
<organism evidence="2 3">
    <name type="scientific">Tigriopus californicus</name>
    <name type="common">Marine copepod</name>
    <dbReference type="NCBI Taxonomy" id="6832"/>
    <lineage>
        <taxon>Eukaryota</taxon>
        <taxon>Metazoa</taxon>
        <taxon>Ecdysozoa</taxon>
        <taxon>Arthropoda</taxon>
        <taxon>Crustacea</taxon>
        <taxon>Multicrustacea</taxon>
        <taxon>Hexanauplia</taxon>
        <taxon>Copepoda</taxon>
        <taxon>Harpacticoida</taxon>
        <taxon>Harpacticidae</taxon>
        <taxon>Tigriopus</taxon>
    </lineage>
</organism>